<evidence type="ECO:0000313" key="2">
    <source>
        <dbReference type="Proteomes" id="UP000462091"/>
    </source>
</evidence>
<sequence>MPARNISEYPQLLNAIHSAEKIVYLCGAGASMSLGSHRLSWTNWIAEGRKYLTIPEQNELNLKIGSWTAEELIDAATFLLGKLKSSGAYQTFMNQTIGALHPVNTEFKEALCKVWRAGDLIATTNYDTQIEETLNAKGVSYECPAEILSIIRSTAENKVIHLHGMYDERDGIDNIIADYIQYQTILRNSGAQFIQNLIGTNPIIIVGCGGTMEDPNLSGFMSFAYEKLGTSDIPYFYLMKSGDTIPNLPMNAIPVFYGDDYEDLPLFLSEIAMTRLQKRAGLQSVIAVNPYLERRTAISAFGRMHFSNSFNPFVGRTVELNDLSSFLQDKEKFLWRTILGEGGIGKSRLILEWMKTMPSSWFGFFAYKKPEKAHLFVPFADTVVAFDYVLG</sequence>
<dbReference type="Proteomes" id="UP000462091">
    <property type="component" value="Unassembled WGS sequence"/>
</dbReference>
<protein>
    <recommendedName>
        <fullName evidence="3">SIR2-like domain-containing protein</fullName>
    </recommendedName>
</protein>
<gene>
    <name evidence="1" type="ORF">GKE10_15280</name>
</gene>
<comment type="caution">
    <text evidence="1">The sequence shown here is derived from an EMBL/GenBank/DDBJ whole genome shotgun (WGS) entry which is preliminary data.</text>
</comment>
<proteinExistence type="predicted"/>
<evidence type="ECO:0008006" key="3">
    <source>
        <dbReference type="Google" id="ProtNLM"/>
    </source>
</evidence>
<organism evidence="1 2">
    <name type="scientific">Faecalibacterium prausnitzii</name>
    <dbReference type="NCBI Taxonomy" id="853"/>
    <lineage>
        <taxon>Bacteria</taxon>
        <taxon>Bacillati</taxon>
        <taxon>Bacillota</taxon>
        <taxon>Clostridia</taxon>
        <taxon>Eubacteriales</taxon>
        <taxon>Oscillospiraceae</taxon>
        <taxon>Faecalibacterium</taxon>
    </lineage>
</organism>
<evidence type="ECO:0000313" key="1">
    <source>
        <dbReference type="EMBL" id="MSC53218.1"/>
    </source>
</evidence>
<dbReference type="Pfam" id="PF13289">
    <property type="entry name" value="SIR2_2"/>
    <property type="match status" value="1"/>
</dbReference>
<accession>A0A844DNC1</accession>
<dbReference type="InterPro" id="IPR029035">
    <property type="entry name" value="DHS-like_NAD/FAD-binding_dom"/>
</dbReference>
<feature type="non-terminal residue" evidence="1">
    <location>
        <position position="391"/>
    </location>
</feature>
<dbReference type="RefSeq" id="WP_154266144.1">
    <property type="nucleotide sequence ID" value="NZ_WKQM01000080.1"/>
</dbReference>
<dbReference type="EMBL" id="WKQM01000080">
    <property type="protein sequence ID" value="MSC53218.1"/>
    <property type="molecule type" value="Genomic_DNA"/>
</dbReference>
<name>A0A844DNC1_9FIRM</name>
<dbReference type="AlphaFoldDB" id="A0A844DNC1"/>
<reference evidence="1 2" key="1">
    <citation type="journal article" date="2019" name="Nat. Med.">
        <title>A library of human gut bacterial isolates paired with longitudinal multiomics data enables mechanistic microbiome research.</title>
        <authorList>
            <person name="Poyet M."/>
            <person name="Groussin M."/>
            <person name="Gibbons S.M."/>
            <person name="Avila-Pacheco J."/>
            <person name="Jiang X."/>
            <person name="Kearney S.M."/>
            <person name="Perrotta A.R."/>
            <person name="Berdy B."/>
            <person name="Zhao S."/>
            <person name="Lieberman T.D."/>
            <person name="Swanson P.K."/>
            <person name="Smith M."/>
            <person name="Roesemann S."/>
            <person name="Alexander J.E."/>
            <person name="Rich S.A."/>
            <person name="Livny J."/>
            <person name="Vlamakis H."/>
            <person name="Clish C."/>
            <person name="Bullock K."/>
            <person name="Deik A."/>
            <person name="Scott J."/>
            <person name="Pierce K.A."/>
            <person name="Xavier R.J."/>
            <person name="Alm E.J."/>
        </authorList>
    </citation>
    <scope>NUCLEOTIDE SEQUENCE [LARGE SCALE GENOMIC DNA]</scope>
    <source>
        <strain evidence="1 2">BIOML-B1</strain>
    </source>
</reference>
<dbReference type="SUPFAM" id="SSF52467">
    <property type="entry name" value="DHS-like NAD/FAD-binding domain"/>
    <property type="match status" value="1"/>
</dbReference>